<keyword evidence="1" id="KW-0808">Transferase</keyword>
<dbReference type="Gene3D" id="1.10.510.10">
    <property type="entry name" value="Transferase(Phosphotransferase) domain 1"/>
    <property type="match status" value="1"/>
</dbReference>
<dbReference type="GO" id="GO:0005524">
    <property type="term" value="F:ATP binding"/>
    <property type="evidence" value="ECO:0007669"/>
    <property type="project" value="UniProtKB-UniRule"/>
</dbReference>
<feature type="compositionally biased region" description="Low complexity" evidence="6">
    <location>
        <begin position="407"/>
        <end position="424"/>
    </location>
</feature>
<sequence>MKECPKCELCYADEVNFCPYDQTQTRQTLPGGQLLANRYYIEKRLGRGAMGQVYLARDKNLGTRRVAVKTVRQDILNSEELQEGEAIARFEREAMAAASISHPHIVDVTDFGESAEGVFYLVMEYVEGETLHQLLRREGTLPVKRAVKLLRQIADGVEAAHEAGILHRDLKPANIFIMSRGKSSEGFIKVGDFGLAKIVNQTVTDASSNATPSSRGIIGTPEFMAPEQMQPELGVDVRADVYALGTIAYLMLGGRTPFTGDLMQLVMQKIMHAPPPLSTLRSDIPRDVELVVMRSLEIEPAKRPSTVGEWIAELEAATEDVEDKKTIGTSRLVILAPASAEVYVNDERKGSVGSSGKIILTTIPAGRHVLRVSKAGEKDDERVIEIRDGAGEQLIQAQLKPLRDASRSQPSPSGVGSRSGGSPAPSVMPGIVACANCGARFAEGVKFCGRCGNHSFDVISETENQKNFQCPRCSATLPPDSKFCGHCGLNLSQLNGLPKFSPAGFPSNFPHDVQRPMKKICGRCGSVFPPNIKFCGRCGNNLP</sequence>
<dbReference type="Gene3D" id="3.30.200.20">
    <property type="entry name" value="Phosphorylase Kinase, domain 1"/>
    <property type="match status" value="1"/>
</dbReference>
<dbReference type="GO" id="GO:0004674">
    <property type="term" value="F:protein serine/threonine kinase activity"/>
    <property type="evidence" value="ECO:0007669"/>
    <property type="project" value="TreeGrafter"/>
</dbReference>
<dbReference type="PROSITE" id="PS50011">
    <property type="entry name" value="PROTEIN_KINASE_DOM"/>
    <property type="match status" value="1"/>
</dbReference>
<reference evidence="8" key="1">
    <citation type="submission" date="2020-02" db="EMBL/GenBank/DDBJ databases">
        <authorList>
            <person name="Meier V. D."/>
        </authorList>
    </citation>
    <scope>NUCLEOTIDE SEQUENCE</scope>
    <source>
        <strain evidence="8">AVDCRST_MAG74</strain>
    </source>
</reference>
<name>A0A6J4PXQ1_9BACT</name>
<keyword evidence="3" id="KW-0418">Kinase</keyword>
<dbReference type="InterPro" id="IPR017441">
    <property type="entry name" value="Protein_kinase_ATP_BS"/>
</dbReference>
<organism evidence="8">
    <name type="scientific">uncultured Pyrinomonadaceae bacterium</name>
    <dbReference type="NCBI Taxonomy" id="2283094"/>
    <lineage>
        <taxon>Bacteria</taxon>
        <taxon>Pseudomonadati</taxon>
        <taxon>Acidobacteriota</taxon>
        <taxon>Blastocatellia</taxon>
        <taxon>Blastocatellales</taxon>
        <taxon>Pyrinomonadaceae</taxon>
        <taxon>environmental samples</taxon>
    </lineage>
</organism>
<dbReference type="CDD" id="cd14014">
    <property type="entry name" value="STKc_PknB_like"/>
    <property type="match status" value="1"/>
</dbReference>
<dbReference type="InterPro" id="IPR011009">
    <property type="entry name" value="Kinase-like_dom_sf"/>
</dbReference>
<evidence type="ECO:0000256" key="5">
    <source>
        <dbReference type="PROSITE-ProRule" id="PRU10141"/>
    </source>
</evidence>
<evidence type="ECO:0000256" key="6">
    <source>
        <dbReference type="SAM" id="MobiDB-lite"/>
    </source>
</evidence>
<evidence type="ECO:0000256" key="3">
    <source>
        <dbReference type="ARBA" id="ARBA00022777"/>
    </source>
</evidence>
<evidence type="ECO:0000259" key="7">
    <source>
        <dbReference type="PROSITE" id="PS50011"/>
    </source>
</evidence>
<dbReference type="PANTHER" id="PTHR43289:SF6">
    <property type="entry name" value="SERINE_THREONINE-PROTEIN KINASE NEKL-3"/>
    <property type="match status" value="1"/>
</dbReference>
<keyword evidence="2 5" id="KW-0547">Nucleotide-binding</keyword>
<dbReference type="EMBL" id="CADCUR010000291">
    <property type="protein sequence ID" value="CAA9427203.1"/>
    <property type="molecule type" value="Genomic_DNA"/>
</dbReference>
<evidence type="ECO:0000313" key="8">
    <source>
        <dbReference type="EMBL" id="CAA9427203.1"/>
    </source>
</evidence>
<accession>A0A6J4PXQ1</accession>
<dbReference type="Pfam" id="PF00069">
    <property type="entry name" value="Pkinase"/>
    <property type="match status" value="1"/>
</dbReference>
<feature type="region of interest" description="Disordered" evidence="6">
    <location>
        <begin position="400"/>
        <end position="424"/>
    </location>
</feature>
<dbReference type="PROSITE" id="PS00108">
    <property type="entry name" value="PROTEIN_KINASE_ST"/>
    <property type="match status" value="1"/>
</dbReference>
<evidence type="ECO:0000256" key="4">
    <source>
        <dbReference type="ARBA" id="ARBA00022840"/>
    </source>
</evidence>
<evidence type="ECO:0000256" key="1">
    <source>
        <dbReference type="ARBA" id="ARBA00022679"/>
    </source>
</evidence>
<dbReference type="PANTHER" id="PTHR43289">
    <property type="entry name" value="MITOGEN-ACTIVATED PROTEIN KINASE KINASE KINASE 20-RELATED"/>
    <property type="match status" value="1"/>
</dbReference>
<evidence type="ECO:0000256" key="2">
    <source>
        <dbReference type="ARBA" id="ARBA00022741"/>
    </source>
</evidence>
<dbReference type="PROSITE" id="PS00107">
    <property type="entry name" value="PROTEIN_KINASE_ATP"/>
    <property type="match status" value="1"/>
</dbReference>
<feature type="binding site" evidence="5">
    <location>
        <position position="69"/>
    </location>
    <ligand>
        <name>ATP</name>
        <dbReference type="ChEBI" id="CHEBI:30616"/>
    </ligand>
</feature>
<dbReference type="SMART" id="SM00220">
    <property type="entry name" value="S_TKc"/>
    <property type="match status" value="1"/>
</dbReference>
<dbReference type="InterPro" id="IPR000719">
    <property type="entry name" value="Prot_kinase_dom"/>
</dbReference>
<dbReference type="SUPFAM" id="SSF56112">
    <property type="entry name" value="Protein kinase-like (PK-like)"/>
    <property type="match status" value="1"/>
</dbReference>
<proteinExistence type="predicted"/>
<protein>
    <recommendedName>
        <fullName evidence="7">Protein kinase domain-containing protein</fullName>
    </recommendedName>
</protein>
<feature type="domain" description="Protein kinase" evidence="7">
    <location>
        <begin position="39"/>
        <end position="321"/>
    </location>
</feature>
<dbReference type="InterPro" id="IPR008271">
    <property type="entry name" value="Ser/Thr_kinase_AS"/>
</dbReference>
<dbReference type="Pfam" id="PF12773">
    <property type="entry name" value="DZR"/>
    <property type="match status" value="1"/>
</dbReference>
<dbReference type="AlphaFoldDB" id="A0A6J4PXQ1"/>
<gene>
    <name evidence="8" type="ORF">AVDCRST_MAG74-3420</name>
</gene>
<dbReference type="InterPro" id="IPR025874">
    <property type="entry name" value="DZR"/>
</dbReference>
<keyword evidence="4 5" id="KW-0067">ATP-binding</keyword>